<sequence length="281" mass="32954">MPATTHPNYRFWKSENSSIIAWLINNMEIGMRKTYMYLPTAKDVWDAVKLSYSDIKSFSQIYDLKSKLWNLKQNDMDVTTYYNELMALWQELDQCYDYNWRCTEDSVQFIKTQENDRVFIFLAGLNKELDEVRGRILGNNPLPTIRETFSEIRREEARQKVMMGKSNSATDGSALVINNFNKDSKKYGKKNGKLWCDHCKFWCYHTQETCWELHGKPPNWKKKGEGRALQATSDQESQSSVNAFPFTKEQLDQMYKLLESQTPSCSIAQKGFDLGEDDWHC</sequence>
<evidence type="ECO:0000313" key="2">
    <source>
        <dbReference type="Proteomes" id="UP001177021"/>
    </source>
</evidence>
<protein>
    <submittedName>
        <fullName evidence="1">Uncharacterized protein</fullName>
    </submittedName>
</protein>
<accession>A0ACB0MAE7</accession>
<gene>
    <name evidence="1" type="ORF">MILVUS5_LOCUS40070</name>
</gene>
<keyword evidence="2" id="KW-1185">Reference proteome</keyword>
<evidence type="ECO:0000313" key="1">
    <source>
        <dbReference type="EMBL" id="CAJ2677613.1"/>
    </source>
</evidence>
<organism evidence="1 2">
    <name type="scientific">Trifolium pratense</name>
    <name type="common">Red clover</name>
    <dbReference type="NCBI Taxonomy" id="57577"/>
    <lineage>
        <taxon>Eukaryota</taxon>
        <taxon>Viridiplantae</taxon>
        <taxon>Streptophyta</taxon>
        <taxon>Embryophyta</taxon>
        <taxon>Tracheophyta</taxon>
        <taxon>Spermatophyta</taxon>
        <taxon>Magnoliopsida</taxon>
        <taxon>eudicotyledons</taxon>
        <taxon>Gunneridae</taxon>
        <taxon>Pentapetalae</taxon>
        <taxon>rosids</taxon>
        <taxon>fabids</taxon>
        <taxon>Fabales</taxon>
        <taxon>Fabaceae</taxon>
        <taxon>Papilionoideae</taxon>
        <taxon>50 kb inversion clade</taxon>
        <taxon>NPAAA clade</taxon>
        <taxon>Hologalegina</taxon>
        <taxon>IRL clade</taxon>
        <taxon>Trifolieae</taxon>
        <taxon>Trifolium</taxon>
    </lineage>
</organism>
<reference evidence="1" key="1">
    <citation type="submission" date="2023-10" db="EMBL/GenBank/DDBJ databases">
        <authorList>
            <person name="Rodriguez Cubillos JULIANA M."/>
            <person name="De Vega J."/>
        </authorList>
    </citation>
    <scope>NUCLEOTIDE SEQUENCE</scope>
</reference>
<dbReference type="EMBL" id="CASHSV030000823">
    <property type="protein sequence ID" value="CAJ2677613.1"/>
    <property type="molecule type" value="Genomic_DNA"/>
</dbReference>
<dbReference type="Proteomes" id="UP001177021">
    <property type="component" value="Unassembled WGS sequence"/>
</dbReference>
<comment type="caution">
    <text evidence="1">The sequence shown here is derived from an EMBL/GenBank/DDBJ whole genome shotgun (WGS) entry which is preliminary data.</text>
</comment>
<name>A0ACB0MAE7_TRIPR</name>
<proteinExistence type="predicted"/>